<dbReference type="AlphaFoldDB" id="A0AAW1Q279"/>
<reference evidence="6 7" key="1">
    <citation type="journal article" date="2024" name="Nat. Commun.">
        <title>Phylogenomics reveals the evolutionary origins of lichenization in chlorophyte algae.</title>
        <authorList>
            <person name="Puginier C."/>
            <person name="Libourel C."/>
            <person name="Otte J."/>
            <person name="Skaloud P."/>
            <person name="Haon M."/>
            <person name="Grisel S."/>
            <person name="Petersen M."/>
            <person name="Berrin J.G."/>
            <person name="Delaux P.M."/>
            <person name="Dal Grande F."/>
            <person name="Keller J."/>
        </authorList>
    </citation>
    <scope>NUCLEOTIDE SEQUENCE [LARGE SCALE GENOMIC DNA]</scope>
    <source>
        <strain evidence="6 7">SAG 2043</strain>
    </source>
</reference>
<feature type="compositionally biased region" description="Polar residues" evidence="4">
    <location>
        <begin position="367"/>
        <end position="377"/>
    </location>
</feature>
<accession>A0AAW1Q279</accession>
<feature type="region of interest" description="Disordered" evidence="4">
    <location>
        <begin position="326"/>
        <end position="377"/>
    </location>
</feature>
<dbReference type="SMART" id="SM00297">
    <property type="entry name" value="BROMO"/>
    <property type="match status" value="2"/>
</dbReference>
<proteinExistence type="predicted"/>
<name>A0AAW1Q279_9CHLO</name>
<comment type="caution">
    <text evidence="6">The sequence shown here is derived from an EMBL/GenBank/DDBJ whole genome shotgun (WGS) entry which is preliminary data.</text>
</comment>
<dbReference type="Proteomes" id="UP001489004">
    <property type="component" value="Unassembled WGS sequence"/>
</dbReference>
<keyword evidence="1 2" id="KW-0103">Bromodomain</keyword>
<evidence type="ECO:0000256" key="1">
    <source>
        <dbReference type="ARBA" id="ARBA00023117"/>
    </source>
</evidence>
<keyword evidence="3" id="KW-0175">Coiled coil</keyword>
<protein>
    <recommendedName>
        <fullName evidence="5">Bromo domain-containing protein</fullName>
    </recommendedName>
</protein>
<feature type="domain" description="Bromo" evidence="5">
    <location>
        <begin position="173"/>
        <end position="253"/>
    </location>
</feature>
<dbReference type="PRINTS" id="PR00503">
    <property type="entry name" value="BROMODOMAIN"/>
</dbReference>
<dbReference type="PROSITE" id="PS50014">
    <property type="entry name" value="BROMODOMAIN_2"/>
    <property type="match status" value="2"/>
</dbReference>
<evidence type="ECO:0000259" key="5">
    <source>
        <dbReference type="PROSITE" id="PS50014"/>
    </source>
</evidence>
<feature type="coiled-coil region" evidence="3">
    <location>
        <begin position="553"/>
        <end position="590"/>
    </location>
</feature>
<feature type="compositionally biased region" description="Low complexity" evidence="4">
    <location>
        <begin position="127"/>
        <end position="138"/>
    </location>
</feature>
<feature type="region of interest" description="Disordered" evidence="4">
    <location>
        <begin position="111"/>
        <end position="157"/>
    </location>
</feature>
<dbReference type="EMBL" id="JALJOR010000006">
    <property type="protein sequence ID" value="KAK9815856.1"/>
    <property type="molecule type" value="Genomic_DNA"/>
</dbReference>
<dbReference type="SUPFAM" id="SSF47370">
    <property type="entry name" value="Bromodomain"/>
    <property type="match status" value="2"/>
</dbReference>
<dbReference type="Pfam" id="PF00439">
    <property type="entry name" value="Bromodomain"/>
    <property type="match status" value="2"/>
</dbReference>
<feature type="region of interest" description="Disordered" evidence="4">
    <location>
        <begin position="398"/>
        <end position="421"/>
    </location>
</feature>
<gene>
    <name evidence="6" type="ORF">WJX72_010824</name>
</gene>
<keyword evidence="7" id="KW-1185">Reference proteome</keyword>
<dbReference type="InterPro" id="IPR001487">
    <property type="entry name" value="Bromodomain"/>
</dbReference>
<evidence type="ECO:0000256" key="4">
    <source>
        <dbReference type="SAM" id="MobiDB-lite"/>
    </source>
</evidence>
<evidence type="ECO:0000313" key="6">
    <source>
        <dbReference type="EMBL" id="KAK9815856.1"/>
    </source>
</evidence>
<dbReference type="InterPro" id="IPR036427">
    <property type="entry name" value="Bromodomain-like_sf"/>
</dbReference>
<dbReference type="Gene3D" id="1.20.920.10">
    <property type="entry name" value="Bromodomain-like"/>
    <property type="match status" value="2"/>
</dbReference>
<feature type="domain" description="Bromo" evidence="5">
    <location>
        <begin position="18"/>
        <end position="90"/>
    </location>
</feature>
<evidence type="ECO:0000256" key="2">
    <source>
        <dbReference type="PROSITE-ProRule" id="PRU00035"/>
    </source>
</evidence>
<feature type="region of interest" description="Disordered" evidence="4">
    <location>
        <begin position="458"/>
        <end position="543"/>
    </location>
</feature>
<feature type="compositionally biased region" description="Low complexity" evidence="4">
    <location>
        <begin position="471"/>
        <end position="486"/>
    </location>
</feature>
<dbReference type="InterPro" id="IPR018359">
    <property type="entry name" value="Bromodomain_CS"/>
</dbReference>
<sequence>MEGEVKKLVLKVLRRVMQHELAVSYFNEPVDPDALGIPEYRDLIKTPMDLGTVAKKLERDHYSSPAAMLSDVRLVWQNCHTFNEPGSEVYTACDELAELFDRVWKQARFQGTAKPGTAPPGHKKSKSSGSQPGAAKAGVNKGKPAGEPGKVADSALSHGHPLQRCLQVLELVMKEPDAEPFSTPVDAEAMGLDDYHEIVQQPMDLGTIQKRLLPGRKQGWGTIVYKSTQEVQDDVNLVWHNCRLYNEPGDPIMDMCDNVEAAFEVAWKAAGLTTMKTSPAGLPVLKLPVLKLSAAQQAAASNKRKAGEMAGLSSQGSLDQQIRVKLKAPGPGSPDSGHSPLTKKSIHKKQKTAPPPQQAAQHTQQAWKSSPPVQHSQHAGLAILEEDLDIFGPEPLASRAQQTKQAKHSVPHQAPKPGSEAYASGYRCEACRKAKKGKCGTESAPLKCALRAANGLSTESHSKSGASLKAVSQQSVSQQGSPPYSQARGADSDRHYPAQRSGGQEDMYSDEEDWERPRKGQRAAAKTDDWQLQESEELLPPETKADRQVLAAFAKLQKDRQKAREAIAAAEQAVKELVAARAVLQAIERAEDEQAALDAVPPKLEHWPPNARLVPLDYQPPVASQAQVLHPDIANTAAYWLASPSPGLASLHGLDQPSSRSSALGMAGLHGLEAVAASTGLGLGSPLARSCLMGGLSYL</sequence>
<feature type="compositionally biased region" description="Low complexity" evidence="4">
    <location>
        <begin position="329"/>
        <end position="340"/>
    </location>
</feature>
<organism evidence="6 7">
    <name type="scientific">[Myrmecia] bisecta</name>
    <dbReference type="NCBI Taxonomy" id="41462"/>
    <lineage>
        <taxon>Eukaryota</taxon>
        <taxon>Viridiplantae</taxon>
        <taxon>Chlorophyta</taxon>
        <taxon>core chlorophytes</taxon>
        <taxon>Trebouxiophyceae</taxon>
        <taxon>Trebouxiales</taxon>
        <taxon>Trebouxiaceae</taxon>
        <taxon>Myrmecia</taxon>
    </lineage>
</organism>
<evidence type="ECO:0000256" key="3">
    <source>
        <dbReference type="SAM" id="Coils"/>
    </source>
</evidence>
<dbReference type="PANTHER" id="PTHR47809">
    <property type="entry name" value="DNA-BINDING BROMODOMAIN-CONTAINING PROTEIN"/>
    <property type="match status" value="1"/>
</dbReference>
<evidence type="ECO:0000313" key="7">
    <source>
        <dbReference type="Proteomes" id="UP001489004"/>
    </source>
</evidence>
<dbReference type="PROSITE" id="PS00633">
    <property type="entry name" value="BROMODOMAIN_1"/>
    <property type="match status" value="1"/>
</dbReference>
<dbReference type="PANTHER" id="PTHR47809:SF2">
    <property type="entry name" value="DNA-BINDING BROMODOMAIN-CONTAINING PROTEIN"/>
    <property type="match status" value="1"/>
</dbReference>